<dbReference type="STRING" id="1920490.GCA_001895925_03710"/>
<dbReference type="InterPro" id="IPR003593">
    <property type="entry name" value="AAA+_ATPase"/>
</dbReference>
<dbReference type="PANTHER" id="PTHR42788:SF13">
    <property type="entry name" value="ALIPHATIC SULFONATES IMPORT ATP-BINDING PROTEIN SSUB"/>
    <property type="match status" value="1"/>
</dbReference>
<dbReference type="EMBL" id="PVWG01000007">
    <property type="protein sequence ID" value="PSB20173.1"/>
    <property type="molecule type" value="Genomic_DNA"/>
</dbReference>
<organism evidence="8 9">
    <name type="scientific">Phormidesmis priestleyi ULC007</name>
    <dbReference type="NCBI Taxonomy" id="1920490"/>
    <lineage>
        <taxon>Bacteria</taxon>
        <taxon>Bacillati</taxon>
        <taxon>Cyanobacteriota</taxon>
        <taxon>Cyanophyceae</taxon>
        <taxon>Leptolyngbyales</taxon>
        <taxon>Leptolyngbyaceae</taxon>
        <taxon>Phormidesmis</taxon>
    </lineage>
</organism>
<evidence type="ECO:0000259" key="7">
    <source>
        <dbReference type="PROSITE" id="PS50893"/>
    </source>
</evidence>
<keyword evidence="3" id="KW-0813">Transport</keyword>
<dbReference type="GO" id="GO:0005524">
    <property type="term" value="F:ATP binding"/>
    <property type="evidence" value="ECO:0007669"/>
    <property type="project" value="UniProtKB-KW"/>
</dbReference>
<sequence>MLDTRSQDLRGQTEPAAADLAPTPPKLEVRGLSKSFALQGSSMTVLEDINLQIFPREFVCLVGSSGCGKSTLLNIVAGLINPSTGSVLVDGRPVTGPGSDRGMVFQNYTLYPWLTVSQNIAFGLQLRKMPKAEQRDRIDYYLNVVGLTQFAKSYPKQLSGGMKQRVAIARALANEPAVLLMDEPFGALDAQTKEQMQQFLLELWEQTHVTGLMITHDVEEAIFLSQRVYVMGTSPGRMKREVAIGLPEQRDLETKLSAEFIEIKRQILQSLRE</sequence>
<comment type="caution">
    <text evidence="8">The sequence shown here is derived from an EMBL/GenBank/DDBJ whole genome shotgun (WGS) entry which is preliminary data.</text>
</comment>
<evidence type="ECO:0000256" key="4">
    <source>
        <dbReference type="ARBA" id="ARBA00022741"/>
    </source>
</evidence>
<dbReference type="OrthoDB" id="450403at2"/>
<dbReference type="AlphaFoldDB" id="A0A2T1DI69"/>
<reference evidence="8 9" key="1">
    <citation type="submission" date="2018-02" db="EMBL/GenBank/DDBJ databases">
        <authorList>
            <person name="Cohen D.B."/>
            <person name="Kent A.D."/>
        </authorList>
    </citation>
    <scope>NUCLEOTIDE SEQUENCE [LARGE SCALE GENOMIC DNA]</scope>
    <source>
        <strain evidence="8 9">ULC007</strain>
    </source>
</reference>
<gene>
    <name evidence="8" type="ORF">C7B65_08975</name>
</gene>
<dbReference type="InterPro" id="IPR017871">
    <property type="entry name" value="ABC_transporter-like_CS"/>
</dbReference>
<accession>A0A2T1DI69</accession>
<dbReference type="CDD" id="cd03293">
    <property type="entry name" value="ABC_NrtD_SsuB_transporters"/>
    <property type="match status" value="1"/>
</dbReference>
<dbReference type="PROSITE" id="PS50893">
    <property type="entry name" value="ABC_TRANSPORTER_2"/>
    <property type="match status" value="1"/>
</dbReference>
<dbReference type="Pfam" id="PF00005">
    <property type="entry name" value="ABC_tran"/>
    <property type="match status" value="1"/>
</dbReference>
<keyword evidence="5 8" id="KW-0067">ATP-binding</keyword>
<dbReference type="SMART" id="SM00382">
    <property type="entry name" value="AAA"/>
    <property type="match status" value="1"/>
</dbReference>
<keyword evidence="9" id="KW-1185">Reference proteome</keyword>
<dbReference type="InterPro" id="IPR027417">
    <property type="entry name" value="P-loop_NTPase"/>
</dbReference>
<dbReference type="InterPro" id="IPR050166">
    <property type="entry name" value="ABC_transporter_ATP-bind"/>
</dbReference>
<dbReference type="Proteomes" id="UP000238634">
    <property type="component" value="Unassembled WGS sequence"/>
</dbReference>
<evidence type="ECO:0000313" key="9">
    <source>
        <dbReference type="Proteomes" id="UP000238634"/>
    </source>
</evidence>
<evidence type="ECO:0000256" key="6">
    <source>
        <dbReference type="SAM" id="MobiDB-lite"/>
    </source>
</evidence>
<dbReference type="GO" id="GO:0005886">
    <property type="term" value="C:plasma membrane"/>
    <property type="evidence" value="ECO:0007669"/>
    <property type="project" value="UniProtKB-SubCell"/>
</dbReference>
<proteinExistence type="inferred from homology"/>
<evidence type="ECO:0000313" key="8">
    <source>
        <dbReference type="EMBL" id="PSB20173.1"/>
    </source>
</evidence>
<dbReference type="InterPro" id="IPR003439">
    <property type="entry name" value="ABC_transporter-like_ATP-bd"/>
</dbReference>
<dbReference type="PANTHER" id="PTHR42788">
    <property type="entry name" value="TAURINE IMPORT ATP-BINDING PROTEIN-RELATED"/>
    <property type="match status" value="1"/>
</dbReference>
<dbReference type="Gene3D" id="3.40.50.300">
    <property type="entry name" value="P-loop containing nucleotide triphosphate hydrolases"/>
    <property type="match status" value="1"/>
</dbReference>
<dbReference type="SUPFAM" id="SSF52540">
    <property type="entry name" value="P-loop containing nucleoside triphosphate hydrolases"/>
    <property type="match status" value="1"/>
</dbReference>
<evidence type="ECO:0000256" key="2">
    <source>
        <dbReference type="ARBA" id="ARBA00009440"/>
    </source>
</evidence>
<protein>
    <submittedName>
        <fullName evidence="8">ABC transporter ATP-binding protein</fullName>
    </submittedName>
</protein>
<dbReference type="RefSeq" id="WP_073070742.1">
    <property type="nucleotide sequence ID" value="NZ_MPPI01000009.1"/>
</dbReference>
<evidence type="ECO:0000256" key="3">
    <source>
        <dbReference type="ARBA" id="ARBA00022448"/>
    </source>
</evidence>
<dbReference type="PROSITE" id="PS00211">
    <property type="entry name" value="ABC_TRANSPORTER_1"/>
    <property type="match status" value="1"/>
</dbReference>
<name>A0A2T1DI69_9CYAN</name>
<reference evidence="8 9" key="2">
    <citation type="submission" date="2018-03" db="EMBL/GenBank/DDBJ databases">
        <title>The ancient ancestry and fast evolution of plastids.</title>
        <authorList>
            <person name="Moore K.R."/>
            <person name="Magnabosco C."/>
            <person name="Momper L."/>
            <person name="Gold D.A."/>
            <person name="Bosak T."/>
            <person name="Fournier G.P."/>
        </authorList>
    </citation>
    <scope>NUCLEOTIDE SEQUENCE [LARGE SCALE GENOMIC DNA]</scope>
    <source>
        <strain evidence="8 9">ULC007</strain>
    </source>
</reference>
<feature type="region of interest" description="Disordered" evidence="6">
    <location>
        <begin position="1"/>
        <end position="24"/>
    </location>
</feature>
<comment type="similarity">
    <text evidence="2">Belongs to the ABC transporter superfamily. Nitrate/nitrite/cyanate uptake transporter (NitT) (TC 3.A.1.16) family.</text>
</comment>
<keyword evidence="4" id="KW-0547">Nucleotide-binding</keyword>
<dbReference type="GO" id="GO:0016887">
    <property type="term" value="F:ATP hydrolysis activity"/>
    <property type="evidence" value="ECO:0007669"/>
    <property type="project" value="InterPro"/>
</dbReference>
<evidence type="ECO:0000256" key="5">
    <source>
        <dbReference type="ARBA" id="ARBA00022840"/>
    </source>
</evidence>
<feature type="domain" description="ABC transporter" evidence="7">
    <location>
        <begin position="27"/>
        <end position="258"/>
    </location>
</feature>
<comment type="subcellular location">
    <subcellularLocation>
        <location evidence="1">Cell inner membrane</location>
        <topology evidence="1">Peripheral membrane protein</topology>
    </subcellularLocation>
</comment>
<evidence type="ECO:0000256" key="1">
    <source>
        <dbReference type="ARBA" id="ARBA00004417"/>
    </source>
</evidence>